<dbReference type="InterPro" id="IPR050146">
    <property type="entry name" value="Type-I_3-dehydroquinase"/>
</dbReference>
<protein>
    <recommendedName>
        <fullName evidence="2">3-dehydroquinate dehydratase</fullName>
        <ecNumber evidence="2">4.2.1.10</ecNumber>
    </recommendedName>
</protein>
<evidence type="ECO:0000256" key="1">
    <source>
        <dbReference type="ARBA" id="ARBA00001864"/>
    </source>
</evidence>
<dbReference type="EMBL" id="JBHSSM010000003">
    <property type="protein sequence ID" value="MFC6314001.1"/>
    <property type="molecule type" value="Genomic_DNA"/>
</dbReference>
<dbReference type="Pfam" id="PF01487">
    <property type="entry name" value="DHquinase_I"/>
    <property type="match status" value="1"/>
</dbReference>
<sequence>MMTTQPNLNQPGTIAVALMATTIAELTQQLRQLQTLTVRQPLVIEWRLDAWHDLSAWSELAQANQQIKQACPDLPLLLTWRTEQPGQPEVSSDRYQDQMTDLIEHLHGDLWDLEVAQTAALEPLRHLLGPTMPIVWSQHFWQPQTRQQLQLALVHAQTWAAPADYLKVATWAASPADCLALLEATWWAHQRLAPALITMAMGPAGQITRVLGPLFGSAWSFGALTAVGSAPGQLPLRRLDQQLTTLTAAMKGK</sequence>
<evidence type="ECO:0000313" key="6">
    <source>
        <dbReference type="EMBL" id="MFC6314001.1"/>
    </source>
</evidence>
<dbReference type="Proteomes" id="UP001596310">
    <property type="component" value="Unassembled WGS sequence"/>
</dbReference>
<dbReference type="InterPro" id="IPR013785">
    <property type="entry name" value="Aldolase_TIM"/>
</dbReference>
<keyword evidence="5" id="KW-0704">Schiff base</keyword>
<evidence type="ECO:0000313" key="7">
    <source>
        <dbReference type="Proteomes" id="UP001596310"/>
    </source>
</evidence>
<organism evidence="6 7">
    <name type="scientific">Lapidilactobacillus achengensis</name>
    <dbReference type="NCBI Taxonomy" id="2486000"/>
    <lineage>
        <taxon>Bacteria</taxon>
        <taxon>Bacillati</taxon>
        <taxon>Bacillota</taxon>
        <taxon>Bacilli</taxon>
        <taxon>Lactobacillales</taxon>
        <taxon>Lactobacillaceae</taxon>
        <taxon>Lapidilactobacillus</taxon>
    </lineage>
</organism>
<proteinExistence type="predicted"/>
<evidence type="ECO:0000256" key="2">
    <source>
        <dbReference type="ARBA" id="ARBA00012060"/>
    </source>
</evidence>
<dbReference type="RefSeq" id="WP_125602313.1">
    <property type="nucleotide sequence ID" value="NZ_RHOV01000037.1"/>
</dbReference>
<name>A0ABW1ULD0_9LACO</name>
<evidence type="ECO:0000256" key="3">
    <source>
        <dbReference type="ARBA" id="ARBA00023141"/>
    </source>
</evidence>
<dbReference type="CDD" id="cd00502">
    <property type="entry name" value="DHQase_I"/>
    <property type="match status" value="1"/>
</dbReference>
<dbReference type="InterPro" id="IPR001381">
    <property type="entry name" value="DHquinase_I"/>
</dbReference>
<dbReference type="SUPFAM" id="SSF51569">
    <property type="entry name" value="Aldolase"/>
    <property type="match status" value="1"/>
</dbReference>
<keyword evidence="7" id="KW-1185">Reference proteome</keyword>
<comment type="caution">
    <text evidence="6">The sequence shown here is derived from an EMBL/GenBank/DDBJ whole genome shotgun (WGS) entry which is preliminary data.</text>
</comment>
<gene>
    <name evidence="6" type="ORF">ACFQHW_00235</name>
</gene>
<evidence type="ECO:0000256" key="5">
    <source>
        <dbReference type="ARBA" id="ARBA00023270"/>
    </source>
</evidence>
<accession>A0ABW1ULD0</accession>
<evidence type="ECO:0000256" key="4">
    <source>
        <dbReference type="ARBA" id="ARBA00023239"/>
    </source>
</evidence>
<dbReference type="EC" id="4.2.1.10" evidence="2"/>
<reference evidence="7" key="1">
    <citation type="journal article" date="2019" name="Int. J. Syst. Evol. Microbiol.">
        <title>The Global Catalogue of Microorganisms (GCM) 10K type strain sequencing project: providing services to taxonomists for standard genome sequencing and annotation.</title>
        <authorList>
            <consortium name="The Broad Institute Genomics Platform"/>
            <consortium name="The Broad Institute Genome Sequencing Center for Infectious Disease"/>
            <person name="Wu L."/>
            <person name="Ma J."/>
        </authorList>
    </citation>
    <scope>NUCLEOTIDE SEQUENCE [LARGE SCALE GENOMIC DNA]</scope>
    <source>
        <strain evidence="7">CCM 8897</strain>
    </source>
</reference>
<dbReference type="PANTHER" id="PTHR43699">
    <property type="entry name" value="3-DEHYDROQUINATE DEHYDRATASE"/>
    <property type="match status" value="1"/>
</dbReference>
<dbReference type="PANTHER" id="PTHR43699:SF1">
    <property type="entry name" value="3-DEHYDROQUINATE DEHYDRATASE"/>
    <property type="match status" value="1"/>
</dbReference>
<comment type="catalytic activity">
    <reaction evidence="1">
        <text>3-dehydroquinate = 3-dehydroshikimate + H2O</text>
        <dbReference type="Rhea" id="RHEA:21096"/>
        <dbReference type="ChEBI" id="CHEBI:15377"/>
        <dbReference type="ChEBI" id="CHEBI:16630"/>
        <dbReference type="ChEBI" id="CHEBI:32364"/>
        <dbReference type="EC" id="4.2.1.10"/>
    </reaction>
</comment>
<keyword evidence="3" id="KW-0057">Aromatic amino acid biosynthesis</keyword>
<dbReference type="Gene3D" id="3.20.20.70">
    <property type="entry name" value="Aldolase class I"/>
    <property type="match status" value="1"/>
</dbReference>
<keyword evidence="4" id="KW-0456">Lyase</keyword>
<keyword evidence="3" id="KW-0028">Amino-acid biosynthesis</keyword>